<dbReference type="GO" id="GO:0005886">
    <property type="term" value="C:plasma membrane"/>
    <property type="evidence" value="ECO:0007669"/>
    <property type="project" value="TreeGrafter"/>
</dbReference>
<dbReference type="GO" id="GO:0030163">
    <property type="term" value="P:protein catabolic process"/>
    <property type="evidence" value="ECO:0007669"/>
    <property type="project" value="TreeGrafter"/>
</dbReference>
<dbReference type="GO" id="GO:0004222">
    <property type="term" value="F:metalloendopeptidase activity"/>
    <property type="evidence" value="ECO:0007669"/>
    <property type="project" value="InterPro"/>
</dbReference>
<dbReference type="Pfam" id="PF00004">
    <property type="entry name" value="AAA"/>
    <property type="match status" value="1"/>
</dbReference>
<dbReference type="SUPFAM" id="SSF52540">
    <property type="entry name" value="P-loop containing nucleoside triphosphate hydrolases"/>
    <property type="match status" value="1"/>
</dbReference>
<dbReference type="EMBL" id="SADE01000004">
    <property type="protein sequence ID" value="RVU33940.1"/>
    <property type="molecule type" value="Genomic_DNA"/>
</dbReference>
<dbReference type="Gene3D" id="1.10.8.60">
    <property type="match status" value="1"/>
</dbReference>
<dbReference type="GO" id="GO:0006508">
    <property type="term" value="P:proteolysis"/>
    <property type="evidence" value="ECO:0007669"/>
    <property type="project" value="InterPro"/>
</dbReference>
<dbReference type="CDD" id="cd19481">
    <property type="entry name" value="RecA-like_protease"/>
    <property type="match status" value="1"/>
</dbReference>
<evidence type="ECO:0000259" key="1">
    <source>
        <dbReference type="SMART" id="SM00382"/>
    </source>
</evidence>
<dbReference type="InterPro" id="IPR037219">
    <property type="entry name" value="Peptidase_M41-like"/>
</dbReference>
<comment type="caution">
    <text evidence="2">The sequence shown here is derived from an EMBL/GenBank/DDBJ whole genome shotgun (WGS) entry which is preliminary data.</text>
</comment>
<dbReference type="InterPro" id="IPR000642">
    <property type="entry name" value="Peptidase_M41"/>
</dbReference>
<protein>
    <submittedName>
        <fullName evidence="2">AAA family ATPase</fullName>
    </submittedName>
</protein>
<dbReference type="Gene3D" id="1.20.58.760">
    <property type="entry name" value="Peptidase M41"/>
    <property type="match status" value="1"/>
</dbReference>
<dbReference type="PANTHER" id="PTHR23076">
    <property type="entry name" value="METALLOPROTEASE M41 FTSH"/>
    <property type="match status" value="1"/>
</dbReference>
<proteinExistence type="predicted"/>
<evidence type="ECO:0000313" key="2">
    <source>
        <dbReference type="EMBL" id="RVU33940.1"/>
    </source>
</evidence>
<feature type="domain" description="AAA+ ATPase" evidence="1">
    <location>
        <begin position="297"/>
        <end position="438"/>
    </location>
</feature>
<name>A0A3S2VKE6_9PROT</name>
<evidence type="ECO:0000313" key="3">
    <source>
        <dbReference type="Proteomes" id="UP000287447"/>
    </source>
</evidence>
<dbReference type="GO" id="GO:0004176">
    <property type="term" value="F:ATP-dependent peptidase activity"/>
    <property type="evidence" value="ECO:0007669"/>
    <property type="project" value="InterPro"/>
</dbReference>
<dbReference type="SUPFAM" id="SSF140990">
    <property type="entry name" value="FtsH protease domain-like"/>
    <property type="match status" value="1"/>
</dbReference>
<dbReference type="InterPro" id="IPR003593">
    <property type="entry name" value="AAA+_ATPase"/>
</dbReference>
<dbReference type="GO" id="GO:0016887">
    <property type="term" value="F:ATP hydrolysis activity"/>
    <property type="evidence" value="ECO:0007669"/>
    <property type="project" value="InterPro"/>
</dbReference>
<dbReference type="AlphaFoldDB" id="A0A3S2VKE6"/>
<dbReference type="InterPro" id="IPR027417">
    <property type="entry name" value="P-loop_NTPase"/>
</dbReference>
<dbReference type="PANTHER" id="PTHR23076:SF97">
    <property type="entry name" value="ATP-DEPENDENT ZINC METALLOPROTEASE YME1L1"/>
    <property type="match status" value="1"/>
</dbReference>
<gene>
    <name evidence="2" type="ORF">EOI86_22705</name>
</gene>
<sequence>MPMTHTTETLPAIDNVDPEIANDLGYDQVDPLDEPPGEEPFQRKLQRYKLRILRRLLSHAAGEQALSEIVAAKGACVLVVLPREWTEQYEAGISWLLHPDRTQDDIAKLTANARYYSSSRLIKDDQETVDRIAETIEQAARNGRVAFKVHKGTIDEVPSYLKAIFRYQLVLTPFIPDVLEDVLEDLTGSEKPSGLGWPDLKYVTPDHIAMAAATAADPWEISDFLRAAGEAGEKRFRELIEDLLRSRRRGAKAGPEPIYPTLRLETLHGMDEARAWAEDLIEDLTAYKAGDLPWSQVDRGALVHGQPGVGKTIFAQALAGSAGLPLILGSVMRWQSAGKGYLGDCLQAMRACFQQAIDHAPSILFIDEVDGFVDRDSLNGNGHEYWRQVTNALLELLYGVEGREGVVVVGACNNPAKVDPAIIRSGRLDRSVEIPLPDTEALKGILRYHLGNELDGENLTPIARMSQGSTGADVERWVRGARRRARKEKRPVAIEDLRAETGPVLPDYVLKNREVTAVHEIGHAILYELAWPGIVEEVRLLDRPVNGAWGWTKLKTKVPMMTRDDVEMNLVCLLGGRAAEVLFLGEQMSGSGLGGHSDLGRAAIAAALGEIEFDEKHRFVHLACASPEMISERLTRDGRLHELVQEKLIVAMETAQRDLQMCSEQFQVLEKTLLDLGRLDGANFVVLTNSSPERALHTRVPC</sequence>
<dbReference type="InterPro" id="IPR003959">
    <property type="entry name" value="ATPase_AAA_core"/>
</dbReference>
<keyword evidence="3" id="KW-1185">Reference proteome</keyword>
<dbReference type="Gene3D" id="3.40.50.300">
    <property type="entry name" value="P-loop containing nucleotide triphosphate hydrolases"/>
    <property type="match status" value="1"/>
</dbReference>
<organism evidence="2 3">
    <name type="scientific">Hwanghaeella grinnelliae</name>
    <dbReference type="NCBI Taxonomy" id="2500179"/>
    <lineage>
        <taxon>Bacteria</taxon>
        <taxon>Pseudomonadati</taxon>
        <taxon>Pseudomonadota</taxon>
        <taxon>Alphaproteobacteria</taxon>
        <taxon>Rhodospirillales</taxon>
        <taxon>Rhodospirillaceae</taxon>
        <taxon>Hwanghaeella</taxon>
    </lineage>
</organism>
<dbReference type="GO" id="GO:0005524">
    <property type="term" value="F:ATP binding"/>
    <property type="evidence" value="ECO:0007669"/>
    <property type="project" value="InterPro"/>
</dbReference>
<dbReference type="Pfam" id="PF01434">
    <property type="entry name" value="Peptidase_M41"/>
    <property type="match status" value="1"/>
</dbReference>
<reference evidence="3" key="1">
    <citation type="submission" date="2019-01" db="EMBL/GenBank/DDBJ databases">
        <title>Gri0909 isolated from a small marine red alga.</title>
        <authorList>
            <person name="Kim J."/>
            <person name="Jeong S.E."/>
            <person name="Jeon C.O."/>
        </authorList>
    </citation>
    <scope>NUCLEOTIDE SEQUENCE [LARGE SCALE GENOMIC DNA]</scope>
    <source>
        <strain evidence="3">Gri0909</strain>
    </source>
</reference>
<dbReference type="SMART" id="SM00382">
    <property type="entry name" value="AAA"/>
    <property type="match status" value="1"/>
</dbReference>
<dbReference type="Proteomes" id="UP000287447">
    <property type="component" value="Unassembled WGS sequence"/>
</dbReference>
<accession>A0A3S2VKE6</accession>